<dbReference type="Pfam" id="PF13884">
    <property type="entry name" value="Peptidase_S74"/>
    <property type="match status" value="1"/>
</dbReference>
<keyword evidence="1" id="KW-0175">Coiled coil</keyword>
<reference evidence="3" key="1">
    <citation type="submission" date="2019-08" db="EMBL/GenBank/DDBJ databases">
        <authorList>
            <person name="Kucharzyk K."/>
            <person name="Murdoch R.W."/>
            <person name="Higgins S."/>
            <person name="Loffler F."/>
        </authorList>
    </citation>
    <scope>NUCLEOTIDE SEQUENCE</scope>
</reference>
<sequence>MDVNGGTSYSNMGTSQLLSVPYSLYSASSVWKKSGTSINYLDGMVGIGTNIPVAVLDITRNNAATNSQLWLSQKGSGDATMGFLVPTSNWSIGIDQNDGGKFKIASSYDASYLTKMTFSKDGNVGIGTTDPISSARLHVTSSSGYAGYFSSDSSSSMTQAVRGQYNGSGATDGVGVYGYSHPVDNYGIGGYFRGGYRGVVGYSTGVGTVYYYGVRGIAETTGAGHTYGVYGSATTNGGTAYGLYCSGSGAYTGTWTDVSDAKFKSNVADYTESALGKIMLLRPVTFTMKTSEYPFMGFETGTQIGFIAQEVKIVFPSLVENEVHPGENHDDPGIEYEGMNYIGLIPVLVKAIQEQQEEIELLKAEIELLKSK</sequence>
<gene>
    <name evidence="3" type="ORF">SDC9_90426</name>
</gene>
<dbReference type="PROSITE" id="PS51688">
    <property type="entry name" value="ICA"/>
    <property type="match status" value="1"/>
</dbReference>
<name>A0A644ZRX9_9ZZZZ</name>
<dbReference type="EMBL" id="VSSQ01010219">
    <property type="protein sequence ID" value="MPM43749.1"/>
    <property type="molecule type" value="Genomic_DNA"/>
</dbReference>
<accession>A0A644ZRX9</accession>
<evidence type="ECO:0000313" key="3">
    <source>
        <dbReference type="EMBL" id="MPM43749.1"/>
    </source>
</evidence>
<evidence type="ECO:0000256" key="1">
    <source>
        <dbReference type="SAM" id="Coils"/>
    </source>
</evidence>
<dbReference type="InterPro" id="IPR030392">
    <property type="entry name" value="S74_ICA"/>
</dbReference>
<organism evidence="3">
    <name type="scientific">bioreactor metagenome</name>
    <dbReference type="NCBI Taxonomy" id="1076179"/>
    <lineage>
        <taxon>unclassified sequences</taxon>
        <taxon>metagenomes</taxon>
        <taxon>ecological metagenomes</taxon>
    </lineage>
</organism>
<comment type="caution">
    <text evidence="3">The sequence shown here is derived from an EMBL/GenBank/DDBJ whole genome shotgun (WGS) entry which is preliminary data.</text>
</comment>
<evidence type="ECO:0000259" key="2">
    <source>
        <dbReference type="PROSITE" id="PS51688"/>
    </source>
</evidence>
<feature type="coiled-coil region" evidence="1">
    <location>
        <begin position="345"/>
        <end position="372"/>
    </location>
</feature>
<feature type="domain" description="Peptidase S74" evidence="2">
    <location>
        <begin position="259"/>
        <end position="366"/>
    </location>
</feature>
<proteinExistence type="predicted"/>
<protein>
    <recommendedName>
        <fullName evidence="2">Peptidase S74 domain-containing protein</fullName>
    </recommendedName>
</protein>
<dbReference type="AlphaFoldDB" id="A0A644ZRX9"/>